<accession>A3MTY9</accession>
<organism evidence="1 2">
    <name type="scientific">Pyrobaculum calidifontis (strain DSM 21063 / JCM 11548 / VA1)</name>
    <dbReference type="NCBI Taxonomy" id="410359"/>
    <lineage>
        <taxon>Archaea</taxon>
        <taxon>Thermoproteota</taxon>
        <taxon>Thermoprotei</taxon>
        <taxon>Thermoproteales</taxon>
        <taxon>Thermoproteaceae</taxon>
        <taxon>Pyrobaculum</taxon>
    </lineage>
</organism>
<dbReference type="KEGG" id="pcl:Pcal_0680"/>
<proteinExistence type="predicted"/>
<dbReference type="InterPro" id="IPR018632">
    <property type="entry name" value="AAA-associated_dom_C"/>
</dbReference>
<dbReference type="STRING" id="410359.Pcal_0680"/>
<evidence type="ECO:0000313" key="2">
    <source>
        <dbReference type="Proteomes" id="UP000001431"/>
    </source>
</evidence>
<evidence type="ECO:0008006" key="3">
    <source>
        <dbReference type="Google" id="ProtNLM"/>
    </source>
</evidence>
<protein>
    <recommendedName>
        <fullName evidence="3">ABC nitrate/sulfonate/bicarbonate family transporter, ATPase subunit</fullName>
    </recommendedName>
</protein>
<dbReference type="eggNOG" id="arCOG05379">
    <property type="taxonomic scope" value="Archaea"/>
</dbReference>
<sequence length="154" mass="16777">MDAPLAFVKFPAVGVDQVLGFLKVVHHLGGRADVMYINDAVDADLGDLSHVIDAAEALGLVKFSGGDVELTPEGKRAVESPVKNFQQYLKSKLASVEPFRQLVEYVAEVKSASVEEVLEFIESLGYGEEDARKILDWAVFAQLVEIDGEEVKLA</sequence>
<dbReference type="EMBL" id="CP000561">
    <property type="protein sequence ID" value="ABO08106.1"/>
    <property type="molecule type" value="Genomic_DNA"/>
</dbReference>
<gene>
    <name evidence="1" type="ordered locus">Pcal_0680</name>
</gene>
<evidence type="ECO:0000313" key="1">
    <source>
        <dbReference type="EMBL" id="ABO08106.1"/>
    </source>
</evidence>
<reference evidence="1" key="1">
    <citation type="submission" date="2007-02" db="EMBL/GenBank/DDBJ databases">
        <title>Complete sequence of Pyrobaculum calidifontis JCM 11548.</title>
        <authorList>
            <consortium name="US DOE Joint Genome Institute"/>
            <person name="Copeland A."/>
            <person name="Lucas S."/>
            <person name="Lapidus A."/>
            <person name="Barry K."/>
            <person name="Glavina del Rio T."/>
            <person name="Dalin E."/>
            <person name="Tice H."/>
            <person name="Pitluck S."/>
            <person name="Chain P."/>
            <person name="Malfatti S."/>
            <person name="Shin M."/>
            <person name="Vergez L."/>
            <person name="Schmutz J."/>
            <person name="Larimer F."/>
            <person name="Land M."/>
            <person name="Hauser L."/>
            <person name="Kyrpides N."/>
            <person name="Mikhailova N."/>
            <person name="Cozen A.E."/>
            <person name="Fitz-Gibbon S.T."/>
            <person name="House C.H."/>
            <person name="Saltikov C."/>
            <person name="Lowe T.M."/>
            <person name="Richardson P."/>
        </authorList>
    </citation>
    <scope>NUCLEOTIDE SEQUENCE [LARGE SCALE GENOMIC DNA]</scope>
    <source>
        <strain evidence="1">JCM 11548</strain>
    </source>
</reference>
<name>A3MTY9_PYRCJ</name>
<dbReference type="Proteomes" id="UP000001431">
    <property type="component" value="Chromosome"/>
</dbReference>
<dbReference type="AlphaFoldDB" id="A3MTY9"/>
<keyword evidence="2" id="KW-1185">Reference proteome</keyword>
<dbReference type="HOGENOM" id="CLU_132454_0_0_2"/>
<dbReference type="Pfam" id="PF09821">
    <property type="entry name" value="AAA_assoc_C"/>
    <property type="match status" value="1"/>
</dbReference>